<evidence type="ECO:0000259" key="9">
    <source>
        <dbReference type="Pfam" id="PF07885"/>
    </source>
</evidence>
<comment type="caution">
    <text evidence="10">The sequence shown here is derived from an EMBL/GenBank/DDBJ whole genome shotgun (WGS) entry which is preliminary data.</text>
</comment>
<evidence type="ECO:0000256" key="7">
    <source>
        <dbReference type="ARBA" id="ARBA00023303"/>
    </source>
</evidence>
<dbReference type="Gene3D" id="1.20.120.350">
    <property type="entry name" value="Voltage-gated potassium channels. Chain C"/>
    <property type="match status" value="1"/>
</dbReference>
<accession>A0A412EMI1</accession>
<dbReference type="PANTHER" id="PTHR11537:SF254">
    <property type="entry name" value="POTASSIUM VOLTAGE-GATED CHANNEL PROTEIN SHAB"/>
    <property type="match status" value="1"/>
</dbReference>
<evidence type="ECO:0000256" key="5">
    <source>
        <dbReference type="ARBA" id="ARBA00023065"/>
    </source>
</evidence>
<dbReference type="PRINTS" id="PR00169">
    <property type="entry name" value="KCHANNEL"/>
</dbReference>
<keyword evidence="3 8" id="KW-0812">Transmembrane</keyword>
<proteinExistence type="predicted"/>
<dbReference type="InterPro" id="IPR013099">
    <property type="entry name" value="K_chnl_dom"/>
</dbReference>
<dbReference type="SUPFAM" id="SSF81324">
    <property type="entry name" value="Voltage-gated potassium channels"/>
    <property type="match status" value="1"/>
</dbReference>
<feature type="transmembrane region" description="Helical" evidence="8">
    <location>
        <begin position="157"/>
        <end position="178"/>
    </location>
</feature>
<feature type="transmembrane region" description="Helical" evidence="8">
    <location>
        <begin position="211"/>
        <end position="236"/>
    </location>
</feature>
<name>A0A412EMI1_9FIRM</name>
<keyword evidence="5" id="KW-0406">Ion transport</keyword>
<protein>
    <submittedName>
        <fullName evidence="10">Ion channel</fullName>
    </submittedName>
</protein>
<evidence type="ECO:0000256" key="3">
    <source>
        <dbReference type="ARBA" id="ARBA00022692"/>
    </source>
</evidence>
<feature type="transmembrane region" description="Helical" evidence="8">
    <location>
        <begin position="101"/>
        <end position="120"/>
    </location>
</feature>
<feature type="domain" description="Potassium channel" evidence="9">
    <location>
        <begin position="166"/>
        <end position="236"/>
    </location>
</feature>
<dbReference type="AlphaFoldDB" id="A0A412EMI1"/>
<evidence type="ECO:0000256" key="4">
    <source>
        <dbReference type="ARBA" id="ARBA00022989"/>
    </source>
</evidence>
<evidence type="ECO:0000313" key="11">
    <source>
        <dbReference type="Proteomes" id="UP000285839"/>
    </source>
</evidence>
<dbReference type="GO" id="GO:0005249">
    <property type="term" value="F:voltage-gated potassium channel activity"/>
    <property type="evidence" value="ECO:0007669"/>
    <property type="project" value="InterPro"/>
</dbReference>
<dbReference type="PANTHER" id="PTHR11537">
    <property type="entry name" value="VOLTAGE-GATED POTASSIUM CHANNEL"/>
    <property type="match status" value="1"/>
</dbReference>
<organism evidence="10 11">
    <name type="scientific">Blautia obeum</name>
    <dbReference type="NCBI Taxonomy" id="40520"/>
    <lineage>
        <taxon>Bacteria</taxon>
        <taxon>Bacillati</taxon>
        <taxon>Bacillota</taxon>
        <taxon>Clostridia</taxon>
        <taxon>Lachnospirales</taxon>
        <taxon>Lachnospiraceae</taxon>
        <taxon>Blautia</taxon>
    </lineage>
</organism>
<keyword evidence="7" id="KW-0407">Ion channel</keyword>
<keyword evidence="6 8" id="KW-0472">Membrane</keyword>
<dbReference type="Proteomes" id="UP000285839">
    <property type="component" value="Unassembled WGS sequence"/>
</dbReference>
<dbReference type="Gene3D" id="1.10.287.70">
    <property type="match status" value="1"/>
</dbReference>
<evidence type="ECO:0000256" key="1">
    <source>
        <dbReference type="ARBA" id="ARBA00004141"/>
    </source>
</evidence>
<comment type="subcellular location">
    <subcellularLocation>
        <location evidence="1">Membrane</location>
        <topology evidence="1">Multi-pass membrane protein</topology>
    </subcellularLocation>
</comment>
<dbReference type="InterPro" id="IPR028325">
    <property type="entry name" value="VG_K_chnl"/>
</dbReference>
<dbReference type="EMBL" id="QRUH01000017">
    <property type="protein sequence ID" value="RGR45807.1"/>
    <property type="molecule type" value="Genomic_DNA"/>
</dbReference>
<reference evidence="10 11" key="1">
    <citation type="submission" date="2018-08" db="EMBL/GenBank/DDBJ databases">
        <title>A genome reference for cultivated species of the human gut microbiota.</title>
        <authorList>
            <person name="Zou Y."/>
            <person name="Xue W."/>
            <person name="Luo G."/>
        </authorList>
    </citation>
    <scope>NUCLEOTIDE SEQUENCE [LARGE SCALE GENOMIC DNA]</scope>
    <source>
        <strain evidence="10 11">AF25-21</strain>
    </source>
</reference>
<evidence type="ECO:0000256" key="2">
    <source>
        <dbReference type="ARBA" id="ARBA00022448"/>
    </source>
</evidence>
<evidence type="ECO:0000313" key="10">
    <source>
        <dbReference type="EMBL" id="RGR45807.1"/>
    </source>
</evidence>
<feature type="transmembrane region" description="Helical" evidence="8">
    <location>
        <begin position="69"/>
        <end position="89"/>
    </location>
</feature>
<keyword evidence="4 8" id="KW-1133">Transmembrane helix</keyword>
<dbReference type="Pfam" id="PF07885">
    <property type="entry name" value="Ion_trans_2"/>
    <property type="match status" value="1"/>
</dbReference>
<evidence type="ECO:0000256" key="6">
    <source>
        <dbReference type="ARBA" id="ARBA00023136"/>
    </source>
</evidence>
<feature type="transmembrane region" description="Helical" evidence="8">
    <location>
        <begin position="39"/>
        <end position="57"/>
    </location>
</feature>
<keyword evidence="2" id="KW-0813">Transport</keyword>
<dbReference type="InterPro" id="IPR027359">
    <property type="entry name" value="Volt_channel_dom_sf"/>
</dbReference>
<dbReference type="GO" id="GO:0008076">
    <property type="term" value="C:voltage-gated potassium channel complex"/>
    <property type="evidence" value="ECO:0007669"/>
    <property type="project" value="InterPro"/>
</dbReference>
<dbReference type="GO" id="GO:0001508">
    <property type="term" value="P:action potential"/>
    <property type="evidence" value="ECO:0007669"/>
    <property type="project" value="TreeGrafter"/>
</dbReference>
<evidence type="ECO:0000256" key="8">
    <source>
        <dbReference type="SAM" id="Phobius"/>
    </source>
</evidence>
<gene>
    <name evidence="10" type="ORF">DWY46_16610</name>
</gene>
<sequence length="284" mass="32315">MQYASWYYVSVKARICIEFYRLEVFVLPEPSKVKARFMLIYDSVFCILALVAIYIAFCDLTSGCTDVQIMVDNLITTIFVVDYIVRLLVSDHKKAFIKNNVLDLIAIIPFTSLFKIFRVFKMFKILKALKFLKFARFSAYFARFYKRVKFFFNVNGLKYMVFVSLACILAGGIAIHFVEGMSFFDGIWWSFVTATTVGYGDISPATPAGRVIAALLMITGIGLIGSLTSTLTALFFQRHESETKKDARAEIIKTLQAQLDNFDNLTDDDIEAICKTLKSLHEPK</sequence>